<gene>
    <name evidence="2" type="ORF">SAMN05192532_1113</name>
</gene>
<reference evidence="2 3" key="1">
    <citation type="submission" date="2016-10" db="EMBL/GenBank/DDBJ databases">
        <authorList>
            <person name="de Groot N.N."/>
        </authorList>
    </citation>
    <scope>NUCLEOTIDE SEQUENCE [LARGE SCALE GENOMIC DNA]</scope>
    <source>
        <strain evidence="2 3">DSM 23995</strain>
    </source>
</reference>
<dbReference type="AlphaFoldDB" id="A0A1I2FET4"/>
<name>A0A1I2FET4_9BACI</name>
<proteinExistence type="predicted"/>
<accession>A0A1I2FET4</accession>
<sequence length="33" mass="3367">METGMSRSQDESTVQETAGLEISNNAPNSGGPA</sequence>
<dbReference type="EMBL" id="FONT01000011">
    <property type="protein sequence ID" value="SFF03080.1"/>
    <property type="molecule type" value="Genomic_DNA"/>
</dbReference>
<keyword evidence="3" id="KW-1185">Reference proteome</keyword>
<evidence type="ECO:0000313" key="2">
    <source>
        <dbReference type="EMBL" id="SFF03080.1"/>
    </source>
</evidence>
<evidence type="ECO:0000256" key="1">
    <source>
        <dbReference type="SAM" id="MobiDB-lite"/>
    </source>
</evidence>
<organism evidence="2 3">
    <name type="scientific">Alteribacillus iranensis</name>
    <dbReference type="NCBI Taxonomy" id="930128"/>
    <lineage>
        <taxon>Bacteria</taxon>
        <taxon>Bacillati</taxon>
        <taxon>Bacillota</taxon>
        <taxon>Bacilli</taxon>
        <taxon>Bacillales</taxon>
        <taxon>Bacillaceae</taxon>
        <taxon>Alteribacillus</taxon>
    </lineage>
</organism>
<dbReference type="Proteomes" id="UP000199516">
    <property type="component" value="Unassembled WGS sequence"/>
</dbReference>
<evidence type="ECO:0000313" key="3">
    <source>
        <dbReference type="Proteomes" id="UP000199516"/>
    </source>
</evidence>
<protein>
    <submittedName>
        <fullName evidence="2">Uncharacterized protein</fullName>
    </submittedName>
</protein>
<feature type="region of interest" description="Disordered" evidence="1">
    <location>
        <begin position="1"/>
        <end position="33"/>
    </location>
</feature>